<evidence type="ECO:0000256" key="1">
    <source>
        <dbReference type="ARBA" id="ARBA00004123"/>
    </source>
</evidence>
<dbReference type="PANTHER" id="PTHR10741">
    <property type="entry name" value="TRANSLIN AND TRANSLIN ASSOCIATED PROTEIN X"/>
    <property type="match status" value="1"/>
</dbReference>
<dbReference type="AlphaFoldDB" id="A0A2V3IHP5"/>
<evidence type="ECO:0000313" key="7">
    <source>
        <dbReference type="Proteomes" id="UP000247409"/>
    </source>
</evidence>
<gene>
    <name evidence="6" type="ORF">BWQ96_08679</name>
</gene>
<evidence type="ECO:0000256" key="3">
    <source>
        <dbReference type="ARBA" id="ARBA00005902"/>
    </source>
</evidence>
<dbReference type="Gene3D" id="1.20.58.190">
    <property type="entry name" value="Translin, domain 1"/>
    <property type="match status" value="1"/>
</dbReference>
<dbReference type="InterPro" id="IPR016069">
    <property type="entry name" value="Translin_C"/>
</dbReference>
<keyword evidence="5" id="KW-0539">Nucleus</keyword>
<comment type="caution">
    <text evidence="6">The sequence shown here is derived from an EMBL/GenBank/DDBJ whole genome shotgun (WGS) entry which is preliminary data.</text>
</comment>
<evidence type="ECO:0000256" key="5">
    <source>
        <dbReference type="ARBA" id="ARBA00023242"/>
    </source>
</evidence>
<evidence type="ECO:0000256" key="4">
    <source>
        <dbReference type="ARBA" id="ARBA00022490"/>
    </source>
</evidence>
<organism evidence="6 7">
    <name type="scientific">Gracilariopsis chorda</name>
    <dbReference type="NCBI Taxonomy" id="448386"/>
    <lineage>
        <taxon>Eukaryota</taxon>
        <taxon>Rhodophyta</taxon>
        <taxon>Florideophyceae</taxon>
        <taxon>Rhodymeniophycidae</taxon>
        <taxon>Gracilariales</taxon>
        <taxon>Gracilariaceae</taxon>
        <taxon>Gracilariopsis</taxon>
    </lineage>
</organism>
<dbReference type="EMBL" id="NBIV01000207">
    <property type="protein sequence ID" value="PXF41592.1"/>
    <property type="molecule type" value="Genomic_DNA"/>
</dbReference>
<evidence type="ECO:0000313" key="6">
    <source>
        <dbReference type="EMBL" id="PXF41592.1"/>
    </source>
</evidence>
<dbReference type="Proteomes" id="UP000247409">
    <property type="component" value="Unassembled WGS sequence"/>
</dbReference>
<dbReference type="InterPro" id="IPR036081">
    <property type="entry name" value="Translin_sf"/>
</dbReference>
<dbReference type="STRING" id="448386.A0A2V3IHP5"/>
<dbReference type="InterPro" id="IPR016068">
    <property type="entry name" value="Translin_N"/>
</dbReference>
<dbReference type="GO" id="GO:0043565">
    <property type="term" value="F:sequence-specific DNA binding"/>
    <property type="evidence" value="ECO:0007669"/>
    <property type="project" value="InterPro"/>
</dbReference>
<dbReference type="Gene3D" id="1.20.58.200">
    <property type="entry name" value="Translin, domain 2"/>
    <property type="match status" value="1"/>
</dbReference>
<dbReference type="GO" id="GO:0005737">
    <property type="term" value="C:cytoplasm"/>
    <property type="evidence" value="ECO:0007669"/>
    <property type="project" value="UniProtKB-SubCell"/>
</dbReference>
<dbReference type="GO" id="GO:0005634">
    <property type="term" value="C:nucleus"/>
    <property type="evidence" value="ECO:0007669"/>
    <property type="project" value="UniProtKB-SubCell"/>
</dbReference>
<dbReference type="OrthoDB" id="31005at2759"/>
<protein>
    <submittedName>
        <fullName evidence="6">Translin-associated protein X</fullName>
    </submittedName>
</protein>
<proteinExistence type="inferred from homology"/>
<dbReference type="SUPFAM" id="SSF74784">
    <property type="entry name" value="Translin"/>
    <property type="match status" value="1"/>
</dbReference>
<reference evidence="6 7" key="1">
    <citation type="journal article" date="2018" name="Mol. Biol. Evol.">
        <title>Analysis of the draft genome of the red seaweed Gracilariopsis chorda provides insights into genome size evolution in Rhodophyta.</title>
        <authorList>
            <person name="Lee J."/>
            <person name="Yang E.C."/>
            <person name="Graf L."/>
            <person name="Yang J.H."/>
            <person name="Qiu H."/>
            <person name="Zel Zion U."/>
            <person name="Chan C.X."/>
            <person name="Stephens T.G."/>
            <person name="Weber A.P.M."/>
            <person name="Boo G.H."/>
            <person name="Boo S.M."/>
            <person name="Kim K.M."/>
            <person name="Shin Y."/>
            <person name="Jung M."/>
            <person name="Lee S.J."/>
            <person name="Yim H.S."/>
            <person name="Lee J.H."/>
            <person name="Bhattacharya D."/>
            <person name="Yoon H.S."/>
        </authorList>
    </citation>
    <scope>NUCLEOTIDE SEQUENCE [LARGE SCALE GENOMIC DNA]</scope>
    <source>
        <strain evidence="6 7">SKKU-2015</strain>
        <tissue evidence="6">Whole body</tissue>
    </source>
</reference>
<accession>A0A2V3IHP5</accession>
<comment type="subcellular location">
    <subcellularLocation>
        <location evidence="2">Cytoplasm</location>
    </subcellularLocation>
    <subcellularLocation>
        <location evidence="1">Nucleus</location>
    </subcellularLocation>
</comment>
<name>A0A2V3IHP5_9FLOR</name>
<dbReference type="Pfam" id="PF01997">
    <property type="entry name" value="Translin"/>
    <property type="match status" value="1"/>
</dbReference>
<keyword evidence="7" id="KW-1185">Reference proteome</keyword>
<dbReference type="InterPro" id="IPR002848">
    <property type="entry name" value="Translin_fam"/>
</dbReference>
<dbReference type="CDD" id="cd14820">
    <property type="entry name" value="TRAX"/>
    <property type="match status" value="1"/>
</dbReference>
<keyword evidence="4" id="KW-0963">Cytoplasm</keyword>
<sequence>MERTSGNDTPFKEIFRQYRRQLDEQHDRRERLVKASRDITRESKRAINAVHRISPASRTKDIERISQTLSRIRDIMAARVANEVDESNFYRFHRSFTFGMQEYVEARTFLYYVESQALLGPDEIEKEITDVCKQRGNPPLPLDTSDYLLGVADLTGELMRQGVSDSNASFRVVKILSGIEEGMGNLYAEHRLDVKDLSSKIQVLKRSVAKVEKACYNTAVQKAECVSQQ</sequence>
<comment type="similarity">
    <text evidence="3">Belongs to the translin family.</text>
</comment>
<evidence type="ECO:0000256" key="2">
    <source>
        <dbReference type="ARBA" id="ARBA00004496"/>
    </source>
</evidence>